<evidence type="ECO:0000313" key="1">
    <source>
        <dbReference type="EMBL" id="RNA07680.1"/>
    </source>
</evidence>
<dbReference type="AlphaFoldDB" id="A0A3M7Q8E1"/>
<protein>
    <submittedName>
        <fullName evidence="1">Uncharacterized protein</fullName>
    </submittedName>
</protein>
<dbReference type="Proteomes" id="UP000276133">
    <property type="component" value="Unassembled WGS sequence"/>
</dbReference>
<sequence length="73" mass="8357">MVLLIFPSLKIRILIDKLGVLLKFLKIFGRSDYKAALSAQVQKHFEIGQISNRSQRTQACTQSSINFRLFSKT</sequence>
<reference evidence="1 2" key="1">
    <citation type="journal article" date="2018" name="Sci. Rep.">
        <title>Genomic signatures of local adaptation to the degree of environmental predictability in rotifers.</title>
        <authorList>
            <person name="Franch-Gras L."/>
            <person name="Hahn C."/>
            <person name="Garcia-Roger E.M."/>
            <person name="Carmona M.J."/>
            <person name="Serra M."/>
            <person name="Gomez A."/>
        </authorList>
    </citation>
    <scope>NUCLEOTIDE SEQUENCE [LARGE SCALE GENOMIC DNA]</scope>
    <source>
        <strain evidence="1">HYR1</strain>
    </source>
</reference>
<organism evidence="1 2">
    <name type="scientific">Brachionus plicatilis</name>
    <name type="common">Marine rotifer</name>
    <name type="synonym">Brachionus muelleri</name>
    <dbReference type="NCBI Taxonomy" id="10195"/>
    <lineage>
        <taxon>Eukaryota</taxon>
        <taxon>Metazoa</taxon>
        <taxon>Spiralia</taxon>
        <taxon>Gnathifera</taxon>
        <taxon>Rotifera</taxon>
        <taxon>Eurotatoria</taxon>
        <taxon>Monogononta</taxon>
        <taxon>Pseudotrocha</taxon>
        <taxon>Ploima</taxon>
        <taxon>Brachionidae</taxon>
        <taxon>Brachionus</taxon>
    </lineage>
</organism>
<name>A0A3M7Q8E1_BRAPC</name>
<comment type="caution">
    <text evidence="1">The sequence shown here is derived from an EMBL/GenBank/DDBJ whole genome shotgun (WGS) entry which is preliminary data.</text>
</comment>
<proteinExistence type="predicted"/>
<dbReference type="EMBL" id="REGN01006966">
    <property type="protein sequence ID" value="RNA07680.1"/>
    <property type="molecule type" value="Genomic_DNA"/>
</dbReference>
<gene>
    <name evidence="1" type="ORF">BpHYR1_030646</name>
</gene>
<keyword evidence="2" id="KW-1185">Reference proteome</keyword>
<evidence type="ECO:0000313" key="2">
    <source>
        <dbReference type="Proteomes" id="UP000276133"/>
    </source>
</evidence>
<accession>A0A3M7Q8E1</accession>